<dbReference type="Gramene" id="KJB20912">
    <property type="protein sequence ID" value="KJB20912"/>
    <property type="gene ID" value="B456_003G172000"/>
</dbReference>
<proteinExistence type="predicted"/>
<sequence>MVTVKFIKLCYFQDMIRQTYYHMYNATSACYFNISLITNSFNGLTTMVYINARILKFEKYRNLELSKYIIWTKSKIVHII</sequence>
<dbReference type="PROSITE" id="PS51257">
    <property type="entry name" value="PROKAR_LIPOPROTEIN"/>
    <property type="match status" value="1"/>
</dbReference>
<keyword evidence="2" id="KW-1185">Reference proteome</keyword>
<dbReference type="AlphaFoldDB" id="A0A0D2MQ47"/>
<evidence type="ECO:0000313" key="2">
    <source>
        <dbReference type="Proteomes" id="UP000032304"/>
    </source>
</evidence>
<dbReference type="Proteomes" id="UP000032304">
    <property type="component" value="Chromosome 3"/>
</dbReference>
<name>A0A0D2MQ47_GOSRA</name>
<protein>
    <submittedName>
        <fullName evidence="1">Uncharacterized protein</fullName>
    </submittedName>
</protein>
<accession>A0A0D2MQ47</accession>
<organism evidence="1 2">
    <name type="scientific">Gossypium raimondii</name>
    <name type="common">Peruvian cotton</name>
    <name type="synonym">Gossypium klotzschianum subsp. raimondii</name>
    <dbReference type="NCBI Taxonomy" id="29730"/>
    <lineage>
        <taxon>Eukaryota</taxon>
        <taxon>Viridiplantae</taxon>
        <taxon>Streptophyta</taxon>
        <taxon>Embryophyta</taxon>
        <taxon>Tracheophyta</taxon>
        <taxon>Spermatophyta</taxon>
        <taxon>Magnoliopsida</taxon>
        <taxon>eudicotyledons</taxon>
        <taxon>Gunneridae</taxon>
        <taxon>Pentapetalae</taxon>
        <taxon>rosids</taxon>
        <taxon>malvids</taxon>
        <taxon>Malvales</taxon>
        <taxon>Malvaceae</taxon>
        <taxon>Malvoideae</taxon>
        <taxon>Gossypium</taxon>
    </lineage>
</organism>
<reference evidence="1 2" key="1">
    <citation type="journal article" date="2012" name="Nature">
        <title>Repeated polyploidization of Gossypium genomes and the evolution of spinnable cotton fibres.</title>
        <authorList>
            <person name="Paterson A.H."/>
            <person name="Wendel J.F."/>
            <person name="Gundlach H."/>
            <person name="Guo H."/>
            <person name="Jenkins J."/>
            <person name="Jin D."/>
            <person name="Llewellyn D."/>
            <person name="Showmaker K.C."/>
            <person name="Shu S."/>
            <person name="Udall J."/>
            <person name="Yoo M.J."/>
            <person name="Byers R."/>
            <person name="Chen W."/>
            <person name="Doron-Faigenboim A."/>
            <person name="Duke M.V."/>
            <person name="Gong L."/>
            <person name="Grimwood J."/>
            <person name="Grover C."/>
            <person name="Grupp K."/>
            <person name="Hu G."/>
            <person name="Lee T.H."/>
            <person name="Li J."/>
            <person name="Lin L."/>
            <person name="Liu T."/>
            <person name="Marler B.S."/>
            <person name="Page J.T."/>
            <person name="Roberts A.W."/>
            <person name="Romanel E."/>
            <person name="Sanders W.S."/>
            <person name="Szadkowski E."/>
            <person name="Tan X."/>
            <person name="Tang H."/>
            <person name="Xu C."/>
            <person name="Wang J."/>
            <person name="Wang Z."/>
            <person name="Zhang D."/>
            <person name="Zhang L."/>
            <person name="Ashrafi H."/>
            <person name="Bedon F."/>
            <person name="Bowers J.E."/>
            <person name="Brubaker C.L."/>
            <person name="Chee P.W."/>
            <person name="Das S."/>
            <person name="Gingle A.R."/>
            <person name="Haigler C.H."/>
            <person name="Harker D."/>
            <person name="Hoffmann L.V."/>
            <person name="Hovav R."/>
            <person name="Jones D.C."/>
            <person name="Lemke C."/>
            <person name="Mansoor S."/>
            <person name="ur Rahman M."/>
            <person name="Rainville L.N."/>
            <person name="Rambani A."/>
            <person name="Reddy U.K."/>
            <person name="Rong J.K."/>
            <person name="Saranga Y."/>
            <person name="Scheffler B.E."/>
            <person name="Scheffler J.A."/>
            <person name="Stelly D.M."/>
            <person name="Triplett B.A."/>
            <person name="Van Deynze A."/>
            <person name="Vaslin M.F."/>
            <person name="Waghmare V.N."/>
            <person name="Walford S.A."/>
            <person name="Wright R.J."/>
            <person name="Zaki E.A."/>
            <person name="Zhang T."/>
            <person name="Dennis E.S."/>
            <person name="Mayer K.F."/>
            <person name="Peterson D.G."/>
            <person name="Rokhsar D.S."/>
            <person name="Wang X."/>
            <person name="Schmutz J."/>
        </authorList>
    </citation>
    <scope>NUCLEOTIDE SEQUENCE [LARGE SCALE GENOMIC DNA]</scope>
</reference>
<evidence type="ECO:0000313" key="1">
    <source>
        <dbReference type="EMBL" id="KJB20912.1"/>
    </source>
</evidence>
<dbReference type="EMBL" id="CM001742">
    <property type="protein sequence ID" value="KJB20912.1"/>
    <property type="molecule type" value="Genomic_DNA"/>
</dbReference>
<gene>
    <name evidence="1" type="ORF">B456_003G172000</name>
</gene>